<dbReference type="InterPro" id="IPR018060">
    <property type="entry name" value="HTH_AraC"/>
</dbReference>
<dbReference type="InterPro" id="IPR009057">
    <property type="entry name" value="Homeodomain-like_sf"/>
</dbReference>
<dbReference type="EMBL" id="LT607752">
    <property type="protein sequence ID" value="SCG58489.1"/>
    <property type="molecule type" value="Genomic_DNA"/>
</dbReference>
<feature type="region of interest" description="Disordered" evidence="3">
    <location>
        <begin position="331"/>
        <end position="364"/>
    </location>
</feature>
<accession>A0A1C5IKG3</accession>
<evidence type="ECO:0000313" key="5">
    <source>
        <dbReference type="EMBL" id="SCG58489.1"/>
    </source>
</evidence>
<dbReference type="SUPFAM" id="SSF52317">
    <property type="entry name" value="Class I glutamine amidotransferase-like"/>
    <property type="match status" value="1"/>
</dbReference>
<protein>
    <submittedName>
        <fullName evidence="5">Transcriptional regulator, AraC family with amidase-like domain</fullName>
    </submittedName>
</protein>
<gene>
    <name evidence="5" type="ORF">GA0070623_2619</name>
</gene>
<dbReference type="Gene3D" id="1.10.10.60">
    <property type="entry name" value="Homeodomain-like"/>
    <property type="match status" value="1"/>
</dbReference>
<dbReference type="GO" id="GO:0043565">
    <property type="term" value="F:sequence-specific DNA binding"/>
    <property type="evidence" value="ECO:0007669"/>
    <property type="project" value="InterPro"/>
</dbReference>
<dbReference type="AlphaFoldDB" id="A0A1C5IKG3"/>
<dbReference type="PROSITE" id="PS01124">
    <property type="entry name" value="HTH_ARAC_FAMILY_2"/>
    <property type="match status" value="1"/>
</dbReference>
<keyword evidence="2" id="KW-0804">Transcription</keyword>
<evidence type="ECO:0000313" key="6">
    <source>
        <dbReference type="Proteomes" id="UP000198226"/>
    </source>
</evidence>
<evidence type="ECO:0000256" key="1">
    <source>
        <dbReference type="ARBA" id="ARBA00023015"/>
    </source>
</evidence>
<dbReference type="Pfam" id="PF12833">
    <property type="entry name" value="HTH_18"/>
    <property type="match status" value="1"/>
</dbReference>
<dbReference type="SMART" id="SM00342">
    <property type="entry name" value="HTH_ARAC"/>
    <property type="match status" value="1"/>
</dbReference>
<dbReference type="InterPro" id="IPR052158">
    <property type="entry name" value="INH-QAR"/>
</dbReference>
<dbReference type="Pfam" id="PF01965">
    <property type="entry name" value="DJ-1_PfpI"/>
    <property type="match status" value="1"/>
</dbReference>
<feature type="domain" description="HTH araC/xylS-type" evidence="4">
    <location>
        <begin position="235"/>
        <end position="333"/>
    </location>
</feature>
<dbReference type="CDD" id="cd03137">
    <property type="entry name" value="GATase1_AraC_1"/>
    <property type="match status" value="1"/>
</dbReference>
<keyword evidence="1" id="KW-0805">Transcription regulation</keyword>
<dbReference type="InterPro" id="IPR029062">
    <property type="entry name" value="Class_I_gatase-like"/>
</dbReference>
<proteinExistence type="predicted"/>
<reference evidence="6" key="1">
    <citation type="submission" date="2016-06" db="EMBL/GenBank/DDBJ databases">
        <authorList>
            <person name="Varghese N."/>
            <person name="Submissions Spin"/>
        </authorList>
    </citation>
    <scope>NUCLEOTIDE SEQUENCE [LARGE SCALE GENOMIC DNA]</scope>
    <source>
        <strain evidence="6">DSM 44983</strain>
    </source>
</reference>
<keyword evidence="6" id="KW-1185">Reference proteome</keyword>
<name>A0A1C5IKG3_9ACTN</name>
<dbReference type="InterPro" id="IPR002818">
    <property type="entry name" value="DJ-1/PfpI"/>
</dbReference>
<dbReference type="Proteomes" id="UP000198226">
    <property type="component" value="Chromosome I"/>
</dbReference>
<dbReference type="GO" id="GO:0003700">
    <property type="term" value="F:DNA-binding transcription factor activity"/>
    <property type="evidence" value="ECO:0007669"/>
    <property type="project" value="InterPro"/>
</dbReference>
<dbReference type="Gene3D" id="3.40.50.880">
    <property type="match status" value="1"/>
</dbReference>
<dbReference type="SUPFAM" id="SSF46689">
    <property type="entry name" value="Homeodomain-like"/>
    <property type="match status" value="2"/>
</dbReference>
<evidence type="ECO:0000256" key="3">
    <source>
        <dbReference type="SAM" id="MobiDB-lite"/>
    </source>
</evidence>
<evidence type="ECO:0000259" key="4">
    <source>
        <dbReference type="PROSITE" id="PS01124"/>
    </source>
</evidence>
<dbReference type="PANTHER" id="PTHR43130">
    <property type="entry name" value="ARAC-FAMILY TRANSCRIPTIONAL REGULATOR"/>
    <property type="match status" value="1"/>
</dbReference>
<organism evidence="5 6">
    <name type="scientific">Micromonospora rifamycinica</name>
    <dbReference type="NCBI Taxonomy" id="291594"/>
    <lineage>
        <taxon>Bacteria</taxon>
        <taxon>Bacillati</taxon>
        <taxon>Actinomycetota</taxon>
        <taxon>Actinomycetes</taxon>
        <taxon>Micromonosporales</taxon>
        <taxon>Micromonosporaceae</taxon>
        <taxon>Micromonospora</taxon>
    </lineage>
</organism>
<dbReference type="PANTHER" id="PTHR43130:SF3">
    <property type="entry name" value="HTH-TYPE TRANSCRIPTIONAL REGULATOR RV1931C"/>
    <property type="match status" value="1"/>
</dbReference>
<sequence>MVSGRKAIVRNNRAMTLVPHRIGVLALDGVVGLDLGTPAQVFGAARDADRRPLYTVDTCTPGGRPVRSSAGFRVLPDHGLDLLATVDTVVLPGLHGSAPMTDGTIDPAVTVALRAAHRRGARIMSICTGAFALAAAGLLDGLPATTHWAYADHFRRLHPTVDLDPDVLFIDAGRVLTSAGVAAGIDLCLHVVRSDHGSAVANRAARRCVVPPWRDGGQAQYIERPVPRTPASGTSTTREWARQRLHEPVTLRELAAHARMSVRTFTRHFRSETGLSPAQWLLQQRTDHARLLLETTDLSVEQVARRAGFGTTAALRQRLHTRIGVSPSAYRRTFRRADSGTRPDGSPPVPAPGSGGLRLVAEHP</sequence>
<evidence type="ECO:0000256" key="2">
    <source>
        <dbReference type="ARBA" id="ARBA00023163"/>
    </source>
</evidence>